<dbReference type="EMBL" id="RJSF01000043">
    <property type="protein sequence ID" value="RNM13100.1"/>
    <property type="molecule type" value="Genomic_DNA"/>
</dbReference>
<evidence type="ECO:0000313" key="3">
    <source>
        <dbReference type="Proteomes" id="UP000279994"/>
    </source>
</evidence>
<dbReference type="Pfam" id="PF18029">
    <property type="entry name" value="Glyoxalase_6"/>
    <property type="match status" value="2"/>
</dbReference>
<keyword evidence="3" id="KW-1185">Reference proteome</keyword>
<reference evidence="2 3" key="1">
    <citation type="submission" date="2018-11" db="EMBL/GenBank/DDBJ databases">
        <authorList>
            <person name="Li F."/>
        </authorList>
    </citation>
    <scope>NUCLEOTIDE SEQUENCE [LARGE SCALE GENOMIC DNA]</scope>
    <source>
        <strain evidence="2 3">Gsoil 818</strain>
    </source>
</reference>
<evidence type="ECO:0000313" key="2">
    <source>
        <dbReference type="EMBL" id="RNM13100.1"/>
    </source>
</evidence>
<organism evidence="2 3">
    <name type="scientific">Nocardioides pocheonensis</name>
    <dbReference type="NCBI Taxonomy" id="661485"/>
    <lineage>
        <taxon>Bacteria</taxon>
        <taxon>Bacillati</taxon>
        <taxon>Actinomycetota</taxon>
        <taxon>Actinomycetes</taxon>
        <taxon>Propionibacteriales</taxon>
        <taxon>Nocardioidaceae</taxon>
        <taxon>Nocardioides</taxon>
    </lineage>
</organism>
<dbReference type="Gene3D" id="3.10.180.10">
    <property type="entry name" value="2,3-Dihydroxybiphenyl 1,2-Dioxygenase, domain 1"/>
    <property type="match status" value="2"/>
</dbReference>
<dbReference type="InterPro" id="IPR041581">
    <property type="entry name" value="Glyoxalase_6"/>
</dbReference>
<dbReference type="RefSeq" id="WP_123224074.1">
    <property type="nucleotide sequence ID" value="NZ_RJSF01000043.1"/>
</dbReference>
<gene>
    <name evidence="2" type="ORF">EFL26_16885</name>
</gene>
<name>A0A3N0GM04_9ACTN</name>
<proteinExistence type="predicted"/>
<dbReference type="InterPro" id="IPR029068">
    <property type="entry name" value="Glyas_Bleomycin-R_OHBP_Dase"/>
</dbReference>
<comment type="caution">
    <text evidence="2">The sequence shown here is derived from an EMBL/GenBank/DDBJ whole genome shotgun (WGS) entry which is preliminary data.</text>
</comment>
<dbReference type="PANTHER" id="PTHR35908">
    <property type="entry name" value="HYPOTHETICAL FUSION PROTEIN"/>
    <property type="match status" value="1"/>
</dbReference>
<feature type="domain" description="Glyoxalase-like" evidence="1">
    <location>
        <begin position="127"/>
        <end position="224"/>
    </location>
</feature>
<dbReference type="Proteomes" id="UP000279994">
    <property type="component" value="Unassembled WGS sequence"/>
</dbReference>
<protein>
    <recommendedName>
        <fullName evidence="1">Glyoxalase-like domain-containing protein</fullName>
    </recommendedName>
</protein>
<accession>A0A3N0GM04</accession>
<dbReference type="AlphaFoldDB" id="A0A3N0GM04"/>
<dbReference type="OrthoDB" id="3212826at2"/>
<dbReference type="PANTHER" id="PTHR35908:SF1">
    <property type="entry name" value="CONSERVED PROTEIN"/>
    <property type="match status" value="1"/>
</dbReference>
<evidence type="ECO:0000259" key="1">
    <source>
        <dbReference type="Pfam" id="PF18029"/>
    </source>
</evidence>
<feature type="domain" description="Glyoxalase-like" evidence="1">
    <location>
        <begin position="11"/>
        <end position="110"/>
    </location>
</feature>
<dbReference type="SUPFAM" id="SSF54593">
    <property type="entry name" value="Glyoxalase/Bleomycin resistance protein/Dihydroxybiphenyl dioxygenase"/>
    <property type="match status" value="2"/>
</dbReference>
<sequence length="230" mass="25622">MGNGGARFKELCLDTDGDGEAVGRFWAAATGCEYTRSGPDDPGDVVGSEEGMGIAICRVPEPMTVKNRVHLDLHTASIEDLEALGATVAPEQDDDDPWTVMLDPEGNVLCGFVREPERMPAYRVYELAVDAADPEAIGRWWADVFGVELRHKDGTTWWWLEDVPGMPFDAWVFGAVPEPKTVKNRMHWDVYGDVADFEARGATRLWEMPRWTVLADPEGNEFCAFPFPEQ</sequence>